<dbReference type="RefSeq" id="WP_338252416.1">
    <property type="nucleotide sequence ID" value="NZ_AP028907.1"/>
</dbReference>
<name>A0ABN6ZS94_9CREN</name>
<protein>
    <submittedName>
        <fullName evidence="1">Uncharacterized protein</fullName>
    </submittedName>
</protein>
<sequence>MSAIDTGPGVNTVQPHVLGSTDGREALDDIVHEIAIVASMSSMLDGIGVPCAECKEHFYMLLAEWARLIDAEYVENAAVLAADKKRDATALVDVWGEEGFKMVLSYVGSDSCSVELLRELVAEITDALAFSEDAAREFKEMASSATCKELRGLVMLALMVPPRG</sequence>
<evidence type="ECO:0000313" key="2">
    <source>
        <dbReference type="Proteomes" id="UP001341135"/>
    </source>
</evidence>
<keyword evidence="2" id="KW-1185">Reference proteome</keyword>
<dbReference type="Proteomes" id="UP001341135">
    <property type="component" value="Chromosome"/>
</dbReference>
<evidence type="ECO:0000313" key="1">
    <source>
        <dbReference type="EMBL" id="BES81380.1"/>
    </source>
</evidence>
<accession>A0ABN6ZS94</accession>
<organism evidence="1 2">
    <name type="scientific">Pyrodictium abyssi</name>
    <dbReference type="NCBI Taxonomy" id="54256"/>
    <lineage>
        <taxon>Archaea</taxon>
        <taxon>Thermoproteota</taxon>
        <taxon>Thermoprotei</taxon>
        <taxon>Desulfurococcales</taxon>
        <taxon>Pyrodictiaceae</taxon>
        <taxon>Pyrodictium</taxon>
    </lineage>
</organism>
<dbReference type="EMBL" id="AP028907">
    <property type="protein sequence ID" value="BES81380.1"/>
    <property type="molecule type" value="Genomic_DNA"/>
</dbReference>
<proteinExistence type="predicted"/>
<reference evidence="1 2" key="1">
    <citation type="submission" date="2023-09" db="EMBL/GenBank/DDBJ databases">
        <title>Pyrofollis japonicus gen. nov. sp. nov., a novel member of the family Pyrodictiaceae isolated from the Iheya North hydrothermal field.</title>
        <authorList>
            <person name="Miyazaki U."/>
            <person name="Sanari M."/>
            <person name="Tame A."/>
            <person name="Kitajima M."/>
            <person name="Okamoto A."/>
            <person name="Sawayama S."/>
            <person name="Miyazaki J."/>
            <person name="Takai K."/>
            <person name="Nakagawa S."/>
        </authorList>
    </citation>
    <scope>NUCLEOTIDE SEQUENCE [LARGE SCALE GENOMIC DNA]</scope>
    <source>
        <strain evidence="1 2">AV2</strain>
    </source>
</reference>
<gene>
    <name evidence="1" type="ORF">PABY_09470</name>
</gene>
<dbReference type="GeneID" id="89288966"/>